<organism evidence="2 3">
    <name type="scientific">Lasius platythorax</name>
    <dbReference type="NCBI Taxonomy" id="488582"/>
    <lineage>
        <taxon>Eukaryota</taxon>
        <taxon>Metazoa</taxon>
        <taxon>Ecdysozoa</taxon>
        <taxon>Arthropoda</taxon>
        <taxon>Hexapoda</taxon>
        <taxon>Insecta</taxon>
        <taxon>Pterygota</taxon>
        <taxon>Neoptera</taxon>
        <taxon>Endopterygota</taxon>
        <taxon>Hymenoptera</taxon>
        <taxon>Apocrita</taxon>
        <taxon>Aculeata</taxon>
        <taxon>Formicoidea</taxon>
        <taxon>Formicidae</taxon>
        <taxon>Formicinae</taxon>
        <taxon>Lasius</taxon>
        <taxon>Lasius</taxon>
    </lineage>
</organism>
<sequence length="121" mass="13314">MVPGSSRVKNNSTRPVQQSPDNSFHTSKDTFDPSNVRPATNAIASPIAASSWQIEFTLVRPNDVTRGTVARNREKARATHQALQQKCSEANRIAAVAVVVVILNRSSHDCQLMMFARINAR</sequence>
<accession>A0AAV2NCH2</accession>
<dbReference type="AlphaFoldDB" id="A0AAV2NCH2"/>
<keyword evidence="3" id="KW-1185">Reference proteome</keyword>
<dbReference type="EMBL" id="OZ034836">
    <property type="protein sequence ID" value="CAL1677618.1"/>
    <property type="molecule type" value="Genomic_DNA"/>
</dbReference>
<evidence type="ECO:0000313" key="3">
    <source>
        <dbReference type="Proteomes" id="UP001497644"/>
    </source>
</evidence>
<protein>
    <submittedName>
        <fullName evidence="2">Uncharacterized protein</fullName>
    </submittedName>
</protein>
<proteinExistence type="predicted"/>
<name>A0AAV2NCH2_9HYME</name>
<feature type="region of interest" description="Disordered" evidence="1">
    <location>
        <begin position="1"/>
        <end position="38"/>
    </location>
</feature>
<reference evidence="2" key="1">
    <citation type="submission" date="2024-04" db="EMBL/GenBank/DDBJ databases">
        <authorList>
            <consortium name="Molecular Ecology Group"/>
        </authorList>
    </citation>
    <scope>NUCLEOTIDE SEQUENCE</scope>
</reference>
<evidence type="ECO:0000313" key="2">
    <source>
        <dbReference type="EMBL" id="CAL1677618.1"/>
    </source>
</evidence>
<evidence type="ECO:0000256" key="1">
    <source>
        <dbReference type="SAM" id="MobiDB-lite"/>
    </source>
</evidence>
<gene>
    <name evidence="2" type="ORF">LPLAT_LOCUS3617</name>
</gene>
<dbReference type="Proteomes" id="UP001497644">
    <property type="component" value="Chromosome 13"/>
</dbReference>
<feature type="compositionally biased region" description="Polar residues" evidence="1">
    <location>
        <begin position="7"/>
        <end position="25"/>
    </location>
</feature>